<dbReference type="PANTHER" id="PTHR14396">
    <property type="entry name" value="CLASPIN"/>
    <property type="match status" value="1"/>
</dbReference>
<feature type="compositionally biased region" description="Basic and acidic residues" evidence="4">
    <location>
        <begin position="178"/>
        <end position="205"/>
    </location>
</feature>
<dbReference type="GO" id="GO:0007095">
    <property type="term" value="P:mitotic G2 DNA damage checkpoint signaling"/>
    <property type="evidence" value="ECO:0007669"/>
    <property type="project" value="TreeGrafter"/>
</dbReference>
<feature type="region of interest" description="Disordered" evidence="4">
    <location>
        <begin position="1026"/>
        <end position="1254"/>
    </location>
</feature>
<feature type="compositionally biased region" description="Acidic residues" evidence="4">
    <location>
        <begin position="903"/>
        <end position="912"/>
    </location>
</feature>
<feature type="compositionally biased region" description="Polar residues" evidence="4">
    <location>
        <begin position="717"/>
        <end position="727"/>
    </location>
</feature>
<comment type="subcellular location">
    <subcellularLocation>
        <location evidence="1">Nucleus</location>
    </subcellularLocation>
</comment>
<feature type="compositionally biased region" description="Polar residues" evidence="4">
    <location>
        <begin position="9"/>
        <end position="35"/>
    </location>
</feature>
<feature type="compositionally biased region" description="Acidic residues" evidence="4">
    <location>
        <begin position="1026"/>
        <end position="1043"/>
    </location>
</feature>
<dbReference type="InterPro" id="IPR018564">
    <property type="entry name" value="Repl_chkpnt_MRC1_dom"/>
</dbReference>
<proteinExistence type="predicted"/>
<feature type="compositionally biased region" description="Basic and acidic residues" evidence="4">
    <location>
        <begin position="1135"/>
        <end position="1145"/>
    </location>
</feature>
<feature type="region of interest" description="Disordered" evidence="4">
    <location>
        <begin position="524"/>
        <end position="647"/>
    </location>
</feature>
<keyword evidence="2" id="KW-0597">Phosphoprotein</keyword>
<reference evidence="6" key="1">
    <citation type="submission" date="2022-11" db="EMBL/GenBank/DDBJ databases">
        <authorList>
            <person name="Scott C."/>
            <person name="Bruce N."/>
        </authorList>
    </citation>
    <scope>NUCLEOTIDE SEQUENCE</scope>
</reference>
<feature type="compositionally biased region" description="Low complexity" evidence="4">
    <location>
        <begin position="306"/>
        <end position="320"/>
    </location>
</feature>
<evidence type="ECO:0000256" key="1">
    <source>
        <dbReference type="ARBA" id="ARBA00004123"/>
    </source>
</evidence>
<evidence type="ECO:0000259" key="5">
    <source>
        <dbReference type="Pfam" id="PF09444"/>
    </source>
</evidence>
<feature type="compositionally biased region" description="Polar residues" evidence="4">
    <location>
        <begin position="65"/>
        <end position="75"/>
    </location>
</feature>
<feature type="region of interest" description="Disordered" evidence="4">
    <location>
        <begin position="808"/>
        <end position="930"/>
    </location>
</feature>
<evidence type="ECO:0000313" key="6">
    <source>
        <dbReference type="EMBL" id="CAI4212241.1"/>
    </source>
</evidence>
<dbReference type="AlphaFoldDB" id="A0A9P1GWX5"/>
<evidence type="ECO:0000256" key="2">
    <source>
        <dbReference type="ARBA" id="ARBA00022553"/>
    </source>
</evidence>
<dbReference type="GO" id="GO:0033314">
    <property type="term" value="P:mitotic DNA replication checkpoint signaling"/>
    <property type="evidence" value="ECO:0007669"/>
    <property type="project" value="TreeGrafter"/>
</dbReference>
<dbReference type="InterPro" id="IPR024146">
    <property type="entry name" value="Claspin"/>
</dbReference>
<evidence type="ECO:0000313" key="7">
    <source>
        <dbReference type="Proteomes" id="UP000838763"/>
    </source>
</evidence>
<feature type="region of interest" description="Disordered" evidence="4">
    <location>
        <begin position="443"/>
        <end position="463"/>
    </location>
</feature>
<comment type="caution">
    <text evidence="6">The sequence shown here is derived from an EMBL/GenBank/DDBJ whole genome shotgun (WGS) entry which is preliminary data.</text>
</comment>
<dbReference type="Pfam" id="PF09444">
    <property type="entry name" value="MRC1"/>
    <property type="match status" value="1"/>
</dbReference>
<evidence type="ECO:0000256" key="4">
    <source>
        <dbReference type="SAM" id="MobiDB-lite"/>
    </source>
</evidence>
<sequence length="1270" mass="138943">MKALLASVGSDSETESPLISTKFTRLSPSGPVNDSSESEDEIVRPRGRFAAQMLASVGTEDPSHTKLTASSTTHADSARERVRRLLRLGGSTEDKDTQDGATDDDLPAPRRRLQPAVERASTPEATESATTPASSPGLFVSPGQKSARDEDEGVSSGNESNGDTMGKLRKNARFQALVDRKRKEREAREAEEEAKKAARLARQEEQLADNTLELFSDSEGGNTSSITDDEGGRQLSQKTTRPSRKASKKAVEEMNRETQRMARSMQLAHQAKTKKKVTKATLFEKFGFKLAGQTPAAALAEEVQLPKTTSSSRPTTPVSDTEMRDAETPPSSPPTAGKATEASVETEVGGAKVQTLELPLATTSPGKAIEAATANEPSEARQKRRVRVKLPPPSINVLAIDSDDDLSITVTRKNKLDAIFDRVPKNQADESKPMQAFRALAQVTSPGKAANRSRRGEKLGMTPAELQVMLRDRVREQANEEKKRRIEMLKAKGVVVQTAEERLKEIEEVEDLVARAREEAQEIMQREREEAKKERQERKENGEADVLDWDDSEDDGDYEEGADEPGDENEQPDVLELDLSGSDEDGDDEADDEDETAPNPSSRTRRAKTKTKRVLSDDEEDIPTVEATPKPKANFFKSPVPPSTTSPAAPLSVLRSATKPFIPGLPIALAGPAGLGCSPSQSQTPRPTFDPFAQRSLVPSTQDMNDNEDDDVVMDSQPLQTTQGGMDLHYSQTQLRNLDSLIREDSQLSDMMPFSQDGGLADRTPLKERFIDAPESTVAASTFDGTPGRDVVHESPLVRRGRLRRKLDIVSSTANEDEQVSLAAVDEAREGSPSPNPSPEKDEFGFNTTAFGVMQKAARDEERRKRREEKLKEFNRKKSKAVEMIEEQAQESEDEYAGLGGADEGDDSDEDLGSVKDLIDDEKSATNADDERQLAAFYADRERADAEKQVEKLFKDITTGMLRRKRATDYDLSDSDDGGEARKRMKRLQFAKMQKALFADERVKKIAENPGNMAFLKTLEDRESDDEMNFINIVEEEETEETEDSHPRKKGASTTATRASGNPRRTRDGKRPSKIGEIRESLSSLLEETMGSTVPSTNFGSDSESDEERPSTSRSNKENISPPRASVLNRNGGVVRDRLAFKRGDSSSSTSSHGRRAFSRTASQVGGRKPPTLLRRATSNSFISNANGSGSSTSTSGASTPSIGSGSNVFGGDKIRKGAAKGSSISFERGKQARPSAAEDLAQRRTERKLKGAEDRLRAARSLLGSGKFE</sequence>
<organism evidence="6 7">
    <name type="scientific">Parascedosporium putredinis</name>
    <dbReference type="NCBI Taxonomy" id="1442378"/>
    <lineage>
        <taxon>Eukaryota</taxon>
        <taxon>Fungi</taxon>
        <taxon>Dikarya</taxon>
        <taxon>Ascomycota</taxon>
        <taxon>Pezizomycotina</taxon>
        <taxon>Sordariomycetes</taxon>
        <taxon>Hypocreomycetidae</taxon>
        <taxon>Microascales</taxon>
        <taxon>Microascaceae</taxon>
        <taxon>Parascedosporium</taxon>
    </lineage>
</organism>
<dbReference type="GO" id="GO:0005634">
    <property type="term" value="C:nucleus"/>
    <property type="evidence" value="ECO:0007669"/>
    <property type="project" value="UniProtKB-SubCell"/>
</dbReference>
<feature type="compositionally biased region" description="Basic and acidic residues" evidence="4">
    <location>
        <begin position="1108"/>
        <end position="1117"/>
    </location>
</feature>
<feature type="compositionally biased region" description="Polar residues" evidence="4">
    <location>
        <begin position="1090"/>
        <end position="1102"/>
    </location>
</feature>
<dbReference type="Proteomes" id="UP000838763">
    <property type="component" value="Unassembled WGS sequence"/>
</dbReference>
<feature type="compositionally biased region" description="Basic and acidic residues" evidence="4">
    <location>
        <begin position="1065"/>
        <end position="1080"/>
    </location>
</feature>
<accession>A0A9P1GWX5</accession>
<dbReference type="OrthoDB" id="2130597at2759"/>
<feature type="compositionally biased region" description="Basic residues" evidence="4">
    <location>
        <begin position="603"/>
        <end position="613"/>
    </location>
</feature>
<dbReference type="GO" id="GO:0010997">
    <property type="term" value="F:anaphase-promoting complex binding"/>
    <property type="evidence" value="ECO:0007669"/>
    <property type="project" value="TreeGrafter"/>
</dbReference>
<feature type="compositionally biased region" description="Basic and acidic residues" evidence="4">
    <location>
        <begin position="249"/>
        <end position="260"/>
    </location>
</feature>
<keyword evidence="7" id="KW-1185">Reference proteome</keyword>
<evidence type="ECO:0000256" key="3">
    <source>
        <dbReference type="ARBA" id="ARBA00023242"/>
    </source>
</evidence>
<protein>
    <recommendedName>
        <fullName evidence="5">DNA replication checkpoint mediator MRC1 domain-containing protein</fullName>
    </recommendedName>
</protein>
<keyword evidence="3" id="KW-0539">Nucleus</keyword>
<dbReference type="EMBL" id="CALLCH030000004">
    <property type="protein sequence ID" value="CAI4212241.1"/>
    <property type="molecule type" value="Genomic_DNA"/>
</dbReference>
<dbReference type="PANTHER" id="PTHR14396:SF10">
    <property type="entry name" value="CLASPIN"/>
    <property type="match status" value="1"/>
</dbReference>
<feature type="compositionally biased region" description="Low complexity" evidence="4">
    <location>
        <begin position="1183"/>
        <end position="1207"/>
    </location>
</feature>
<feature type="compositionally biased region" description="Basic and acidic residues" evidence="4">
    <location>
        <begin position="524"/>
        <end position="542"/>
    </location>
</feature>
<dbReference type="CDD" id="cd06503">
    <property type="entry name" value="ATP-synt_Fo_b"/>
    <property type="match status" value="1"/>
</dbReference>
<name>A0A9P1GWX5_9PEZI</name>
<feature type="compositionally biased region" description="Acidic residues" evidence="4">
    <location>
        <begin position="884"/>
        <end position="896"/>
    </location>
</feature>
<feature type="compositionally biased region" description="Basic and acidic residues" evidence="4">
    <location>
        <begin position="857"/>
        <end position="883"/>
    </location>
</feature>
<feature type="compositionally biased region" description="Basic and acidic residues" evidence="4">
    <location>
        <begin position="1241"/>
        <end position="1254"/>
    </location>
</feature>
<feature type="region of interest" description="Disordered" evidence="4">
    <location>
        <begin position="699"/>
        <end position="727"/>
    </location>
</feature>
<feature type="compositionally biased region" description="Basic and acidic residues" evidence="4">
    <location>
        <begin position="913"/>
        <end position="930"/>
    </location>
</feature>
<feature type="compositionally biased region" description="Low complexity" evidence="4">
    <location>
        <begin position="120"/>
        <end position="136"/>
    </location>
</feature>
<feature type="region of interest" description="Disordered" evidence="4">
    <location>
        <begin position="301"/>
        <end position="388"/>
    </location>
</feature>
<feature type="region of interest" description="Disordered" evidence="4">
    <location>
        <begin position="1"/>
        <end position="275"/>
    </location>
</feature>
<feature type="compositionally biased region" description="Acidic residues" evidence="4">
    <location>
        <begin position="543"/>
        <end position="596"/>
    </location>
</feature>
<gene>
    <name evidence="6" type="ORF">PPNO1_LOCUS2007</name>
</gene>
<feature type="domain" description="DNA replication checkpoint mediator MRC1" evidence="5">
    <location>
        <begin position="877"/>
        <end position="1018"/>
    </location>
</feature>